<proteinExistence type="predicted"/>
<dbReference type="PANTHER" id="PTHR33710:SF71">
    <property type="entry name" value="ENDONUCLEASE_EXONUCLEASE_PHOSPHATASE DOMAIN-CONTAINING PROTEIN"/>
    <property type="match status" value="1"/>
</dbReference>
<name>A0A438EEM2_VITVI</name>
<dbReference type="PANTHER" id="PTHR33710">
    <property type="entry name" value="BNAC02G09200D PROTEIN"/>
    <property type="match status" value="1"/>
</dbReference>
<comment type="caution">
    <text evidence="1">The sequence shown here is derived from an EMBL/GenBank/DDBJ whole genome shotgun (WGS) entry which is preliminary data.</text>
</comment>
<dbReference type="InterPro" id="IPR036691">
    <property type="entry name" value="Endo/exonu/phosph_ase_sf"/>
</dbReference>
<evidence type="ECO:0000313" key="2">
    <source>
        <dbReference type="Proteomes" id="UP000288805"/>
    </source>
</evidence>
<reference evidence="1 2" key="1">
    <citation type="journal article" date="2018" name="PLoS Genet.">
        <title>Population sequencing reveals clonal diversity and ancestral inbreeding in the grapevine cultivar Chardonnay.</title>
        <authorList>
            <person name="Roach M.J."/>
            <person name="Johnson D.L."/>
            <person name="Bohlmann J."/>
            <person name="van Vuuren H.J."/>
            <person name="Jones S.J."/>
            <person name="Pretorius I.S."/>
            <person name="Schmidt S.A."/>
            <person name="Borneman A.R."/>
        </authorList>
    </citation>
    <scope>NUCLEOTIDE SEQUENCE [LARGE SCALE GENOMIC DNA]</scope>
    <source>
        <strain evidence="2">cv. Chardonnay</strain>
        <tissue evidence="1">Leaf</tissue>
    </source>
</reference>
<evidence type="ECO:0000313" key="1">
    <source>
        <dbReference type="EMBL" id="RVW46142.1"/>
    </source>
</evidence>
<dbReference type="SUPFAM" id="SSF56219">
    <property type="entry name" value="DNase I-like"/>
    <property type="match status" value="1"/>
</dbReference>
<organism evidence="1 2">
    <name type="scientific">Vitis vinifera</name>
    <name type="common">Grape</name>
    <dbReference type="NCBI Taxonomy" id="29760"/>
    <lineage>
        <taxon>Eukaryota</taxon>
        <taxon>Viridiplantae</taxon>
        <taxon>Streptophyta</taxon>
        <taxon>Embryophyta</taxon>
        <taxon>Tracheophyta</taxon>
        <taxon>Spermatophyta</taxon>
        <taxon>Magnoliopsida</taxon>
        <taxon>eudicotyledons</taxon>
        <taxon>Gunneridae</taxon>
        <taxon>Pentapetalae</taxon>
        <taxon>rosids</taxon>
        <taxon>Vitales</taxon>
        <taxon>Vitaceae</taxon>
        <taxon>Viteae</taxon>
        <taxon>Vitis</taxon>
    </lineage>
</organism>
<dbReference type="Gene3D" id="3.60.10.10">
    <property type="entry name" value="Endonuclease/exonuclease/phosphatase"/>
    <property type="match status" value="1"/>
</dbReference>
<gene>
    <name evidence="1" type="primary">VvCHDh000004_1233</name>
    <name evidence="1" type="ORF">CK203_076159</name>
</gene>
<dbReference type="Proteomes" id="UP000288805">
    <property type="component" value="Unassembled WGS sequence"/>
</dbReference>
<dbReference type="AlphaFoldDB" id="A0A438EEM2"/>
<accession>A0A438EEM2</accession>
<sequence>MGLVCSLGVGRHLDWRAVNSKGATGGILVFWDNILVELVDLEEGVFSISCRFKNCVDGIVWVFTGVFLEEHSKGGGLTASMRRFSEVVDDLELRDFPLMGGPFTWRGGLNNPTQSRLDRFLVTNNCDSLLNGTVQGILPRLVSDHFPILLKGGSLKRGLLLSNLRICGWRIRGRGSEGILISHLLFADDTLVFCEESHEQLTHLSWLLMWFEACSGLRVNLEKNELIPWGGKVRLRLKKIQRDFLWDGGALEQRPHLVRWNLVCLERKKCGLGVRNLALMNKALLSKWNWRFAIESEALWKQVISNNYGVEEGG</sequence>
<dbReference type="EMBL" id="QGNW01001307">
    <property type="protein sequence ID" value="RVW46142.1"/>
    <property type="molecule type" value="Genomic_DNA"/>
</dbReference>
<protein>
    <submittedName>
        <fullName evidence="1">Putative ribonuclease H protein</fullName>
    </submittedName>
</protein>